<dbReference type="Gene3D" id="3.10.20.580">
    <property type="match status" value="1"/>
</dbReference>
<keyword evidence="1" id="KW-0479">Metal-binding</keyword>
<comment type="caution">
    <text evidence="7">The sequence shown here is derived from an EMBL/GenBank/DDBJ whole genome shotgun (WGS) entry which is preliminary data.</text>
</comment>
<dbReference type="Pfam" id="PF17770">
    <property type="entry name" value="RNase_J_C"/>
    <property type="match status" value="1"/>
</dbReference>
<evidence type="ECO:0000256" key="1">
    <source>
        <dbReference type="ARBA" id="ARBA00022723"/>
    </source>
</evidence>
<dbReference type="Pfam" id="PF22505">
    <property type="entry name" value="RNase_J_b_CASP"/>
    <property type="match status" value="1"/>
</dbReference>
<evidence type="ECO:0000259" key="6">
    <source>
        <dbReference type="Pfam" id="PF22505"/>
    </source>
</evidence>
<dbReference type="Pfam" id="PF07521">
    <property type="entry name" value="RMMBL"/>
    <property type="match status" value="1"/>
</dbReference>
<name>A0A955RX06_UNCKA</name>
<evidence type="ECO:0000259" key="5">
    <source>
        <dbReference type="Pfam" id="PF17770"/>
    </source>
</evidence>
<feature type="domain" description="Zn-dependent metallo-hydrolase RNA specificity" evidence="4">
    <location>
        <begin position="192"/>
        <end position="243"/>
    </location>
</feature>
<keyword evidence="2" id="KW-0378">Hydrolase</keyword>
<gene>
    <name evidence="7" type="ORF">KC573_03195</name>
</gene>
<organism evidence="7 8">
    <name type="scientific">candidate division WWE3 bacterium</name>
    <dbReference type="NCBI Taxonomy" id="2053526"/>
    <lineage>
        <taxon>Bacteria</taxon>
        <taxon>Katanobacteria</taxon>
    </lineage>
</organism>
<dbReference type="Gene3D" id="3.40.50.10710">
    <property type="entry name" value="Metallo-hydrolase/oxidoreductase"/>
    <property type="match status" value="1"/>
</dbReference>
<dbReference type="InterPro" id="IPR055132">
    <property type="entry name" value="RNase_J_b_CASP"/>
</dbReference>
<evidence type="ECO:0000313" key="8">
    <source>
        <dbReference type="Proteomes" id="UP000699691"/>
    </source>
</evidence>
<protein>
    <submittedName>
        <fullName evidence="7">Ribonuclease J</fullName>
    </submittedName>
</protein>
<dbReference type="InterPro" id="IPR011108">
    <property type="entry name" value="RMMBL"/>
</dbReference>
<dbReference type="GO" id="GO:0016787">
    <property type="term" value="F:hydrolase activity"/>
    <property type="evidence" value="ECO:0007669"/>
    <property type="project" value="UniProtKB-KW"/>
</dbReference>
<proteinExistence type="predicted"/>
<feature type="domain" description="Ribonuclease J beta-CASP" evidence="6">
    <location>
        <begin position="58"/>
        <end position="182"/>
    </location>
</feature>
<reference evidence="7" key="2">
    <citation type="journal article" date="2021" name="Microbiome">
        <title>Successional dynamics and alternative stable states in a saline activated sludge microbial community over 9 years.</title>
        <authorList>
            <person name="Wang Y."/>
            <person name="Ye J."/>
            <person name="Ju F."/>
            <person name="Liu L."/>
            <person name="Boyd J.A."/>
            <person name="Deng Y."/>
            <person name="Parks D.H."/>
            <person name="Jiang X."/>
            <person name="Yin X."/>
            <person name="Woodcroft B.J."/>
            <person name="Tyson G.W."/>
            <person name="Hugenholtz P."/>
            <person name="Polz M.F."/>
            <person name="Zhang T."/>
        </authorList>
    </citation>
    <scope>NUCLEOTIDE SEQUENCE</scope>
    <source>
        <strain evidence="7">HKST-UBA02</strain>
    </source>
</reference>
<dbReference type="EMBL" id="JAGQKY010000151">
    <property type="protein sequence ID" value="MCA9397811.1"/>
    <property type="molecule type" value="Genomic_DNA"/>
</dbReference>
<dbReference type="PANTHER" id="PTHR43694:SF1">
    <property type="entry name" value="RIBONUCLEASE J"/>
    <property type="match status" value="1"/>
</dbReference>
<reference evidence="7" key="1">
    <citation type="submission" date="2020-04" db="EMBL/GenBank/DDBJ databases">
        <authorList>
            <person name="Zhang T."/>
        </authorList>
    </citation>
    <scope>NUCLEOTIDE SEQUENCE</scope>
    <source>
        <strain evidence="7">HKST-UBA02</strain>
    </source>
</reference>
<evidence type="ECO:0000256" key="2">
    <source>
        <dbReference type="ARBA" id="ARBA00022801"/>
    </source>
</evidence>
<dbReference type="PANTHER" id="PTHR43694">
    <property type="entry name" value="RIBONUCLEASE J"/>
    <property type="match status" value="1"/>
</dbReference>
<dbReference type="GO" id="GO:0046872">
    <property type="term" value="F:metal ion binding"/>
    <property type="evidence" value="ECO:0007669"/>
    <property type="project" value="UniProtKB-KW"/>
</dbReference>
<evidence type="ECO:0000259" key="4">
    <source>
        <dbReference type="Pfam" id="PF07521"/>
    </source>
</evidence>
<dbReference type="InterPro" id="IPR042173">
    <property type="entry name" value="RNase_J_2"/>
</dbReference>
<sequence length="387" mass="42705">DWTPVDGKQFEVSKLAQLADKGVKLLCSDSLGSEKEGYTSSEITIQQTFEEIMEDAKSQVFITTISSNISRMQQAISASRKFGRSVCFVGRSIEQNVKVAHSLGYIDFPEEVIVEHKDARNMPPDKITYIIAGCYAQDGSSLDRVSKGEHRSVELKEGATVVFSADPIPGYYDTIGNMIDRLTVLGASVVYSSIQDNLHVSGHGARGDLMLMVGLTKPEYFMPIGGDPRHQRAYSEMVEGMGYRRDHVFEMHTTDTLMITKEKVFNGDKVEVKDVFVDGRGVGDIGNVVLRDRQILSEHGIVVVVLQKGAKGQITPTVDIVSRGFVYMAESAELISESEKIVLNEVKNAHVKNWGGVKDSIEKKLGGYLFKQTGRKPMIVAFLTNPA</sequence>
<evidence type="ECO:0000313" key="7">
    <source>
        <dbReference type="EMBL" id="MCA9397811.1"/>
    </source>
</evidence>
<evidence type="ECO:0000256" key="3">
    <source>
        <dbReference type="ARBA" id="ARBA00022833"/>
    </source>
</evidence>
<dbReference type="InterPro" id="IPR041636">
    <property type="entry name" value="RNase_J_C"/>
</dbReference>
<dbReference type="Proteomes" id="UP000699691">
    <property type="component" value="Unassembled WGS sequence"/>
</dbReference>
<dbReference type="SUPFAM" id="SSF56281">
    <property type="entry name" value="Metallo-hydrolase/oxidoreductase"/>
    <property type="match status" value="1"/>
</dbReference>
<feature type="non-terminal residue" evidence="7">
    <location>
        <position position="1"/>
    </location>
</feature>
<accession>A0A955RX06</accession>
<feature type="domain" description="Ribonuclease J C-terminal" evidence="5">
    <location>
        <begin position="289"/>
        <end position="383"/>
    </location>
</feature>
<dbReference type="InterPro" id="IPR036866">
    <property type="entry name" value="RibonucZ/Hydroxyglut_hydro"/>
</dbReference>
<dbReference type="AlphaFoldDB" id="A0A955RX06"/>
<keyword evidence="3" id="KW-0862">Zinc</keyword>